<dbReference type="Proteomes" id="UP001284601">
    <property type="component" value="Unassembled WGS sequence"/>
</dbReference>
<dbReference type="RefSeq" id="WP_318598180.1">
    <property type="nucleotide sequence ID" value="NZ_JAWSTH010000041.1"/>
</dbReference>
<dbReference type="PANTHER" id="PTHR43857:SF1">
    <property type="entry name" value="YJGH FAMILY PROTEIN"/>
    <property type="match status" value="1"/>
</dbReference>
<dbReference type="CDD" id="cd00448">
    <property type="entry name" value="YjgF_YER057c_UK114_family"/>
    <property type="match status" value="1"/>
</dbReference>
<dbReference type="InterPro" id="IPR006175">
    <property type="entry name" value="YjgF/YER057c/UK114"/>
</dbReference>
<gene>
    <name evidence="2" type="ORF">R7226_15920</name>
</gene>
<proteinExistence type="predicted"/>
<dbReference type="Gene3D" id="3.30.1330.40">
    <property type="entry name" value="RutC-like"/>
    <property type="match status" value="1"/>
</dbReference>
<organism evidence="2 3">
    <name type="scientific">Conexibacter stalactiti</name>
    <dbReference type="NCBI Taxonomy" id="1940611"/>
    <lineage>
        <taxon>Bacteria</taxon>
        <taxon>Bacillati</taxon>
        <taxon>Actinomycetota</taxon>
        <taxon>Thermoleophilia</taxon>
        <taxon>Solirubrobacterales</taxon>
        <taxon>Conexibacteraceae</taxon>
        <taxon>Conexibacter</taxon>
    </lineage>
</organism>
<feature type="region of interest" description="Disordered" evidence="1">
    <location>
        <begin position="1"/>
        <end position="20"/>
    </location>
</feature>
<dbReference type="Pfam" id="PF01042">
    <property type="entry name" value="Ribonuc_L-PSP"/>
    <property type="match status" value="1"/>
</dbReference>
<accession>A0ABU4HR89</accession>
<dbReference type="GO" id="GO:0016787">
    <property type="term" value="F:hydrolase activity"/>
    <property type="evidence" value="ECO:0007669"/>
    <property type="project" value="UniProtKB-KW"/>
</dbReference>
<reference evidence="3" key="1">
    <citation type="submission" date="2023-07" db="EMBL/GenBank/DDBJ databases">
        <title>Conexibacter stalactiti sp. nov., isolated from stalactites in a lava cave and emended description of the genus Conexibacter.</title>
        <authorList>
            <person name="Lee S.D."/>
        </authorList>
    </citation>
    <scope>NUCLEOTIDE SEQUENCE [LARGE SCALE GENOMIC DNA]</scope>
    <source>
        <strain evidence="3">KCTC 39840</strain>
    </source>
</reference>
<keyword evidence="2" id="KW-0378">Hydrolase</keyword>
<dbReference type="InterPro" id="IPR035959">
    <property type="entry name" value="RutC-like_sf"/>
</dbReference>
<comment type="caution">
    <text evidence="2">The sequence shown here is derived from an EMBL/GenBank/DDBJ whole genome shotgun (WGS) entry which is preliminary data.</text>
</comment>
<dbReference type="EC" id="3.5.-.-" evidence="2"/>
<evidence type="ECO:0000256" key="1">
    <source>
        <dbReference type="SAM" id="MobiDB-lite"/>
    </source>
</evidence>
<name>A0ABU4HR89_9ACTN</name>
<keyword evidence="3" id="KW-1185">Reference proteome</keyword>
<dbReference type="SUPFAM" id="SSF55298">
    <property type="entry name" value="YjgF-like"/>
    <property type="match status" value="1"/>
</dbReference>
<dbReference type="EMBL" id="JAWSTH010000041">
    <property type="protein sequence ID" value="MDW5595836.1"/>
    <property type="molecule type" value="Genomic_DNA"/>
</dbReference>
<evidence type="ECO:0000313" key="3">
    <source>
        <dbReference type="Proteomes" id="UP001284601"/>
    </source>
</evidence>
<sequence>MQFHTPTDHPQAPAHTHGVQTSGPLLFVSGQVPKLPDGTTVSSDPVEQLRTTFRNVANVLSTVNATLSDVVHLRVYLSDHAHRAAFSQVRGEVFGDHKPALTVVICGIWNEEWVVEIEAVAEIPA</sequence>
<protein>
    <submittedName>
        <fullName evidence="2">RidA family protein</fullName>
        <ecNumber evidence="2">3.5.-.-</ecNumber>
    </submittedName>
</protein>
<reference evidence="2 3" key="2">
    <citation type="submission" date="2023-10" db="EMBL/GenBank/DDBJ databases">
        <authorList>
            <person name="Han X.F."/>
        </authorList>
    </citation>
    <scope>NUCLEOTIDE SEQUENCE [LARGE SCALE GENOMIC DNA]</scope>
    <source>
        <strain evidence="2 3">KCTC 39840</strain>
    </source>
</reference>
<dbReference type="PANTHER" id="PTHR43857">
    <property type="entry name" value="BLR7761 PROTEIN"/>
    <property type="match status" value="1"/>
</dbReference>
<evidence type="ECO:0000313" key="2">
    <source>
        <dbReference type="EMBL" id="MDW5595836.1"/>
    </source>
</evidence>